<dbReference type="Gene3D" id="1.10.10.10">
    <property type="entry name" value="Winged helix-like DNA-binding domain superfamily/Winged helix DNA-binding domain"/>
    <property type="match status" value="1"/>
</dbReference>
<dbReference type="SUPFAM" id="SSF46785">
    <property type="entry name" value="Winged helix' DNA-binding domain"/>
    <property type="match status" value="1"/>
</dbReference>
<dbReference type="InterPro" id="IPR036390">
    <property type="entry name" value="WH_DNA-bd_sf"/>
</dbReference>
<proteinExistence type="predicted"/>
<accession>A0A4P8WKM2</accession>
<dbReference type="EMBL" id="CP040330">
    <property type="protein sequence ID" value="QCS43642.1"/>
    <property type="molecule type" value="Genomic_DNA"/>
</dbReference>
<dbReference type="AlphaFoldDB" id="A0A4P8WKM2"/>
<protein>
    <submittedName>
        <fullName evidence="1">MarR family transcriptional regulator</fullName>
    </submittedName>
</protein>
<name>A0A4P8WKM2_9EURY</name>
<sequence>MHELNDADQSILTALLDGRNEGRPWGRNLPKNLSEELDYSRQYVQNRLQMLSAAGLVTNIGGGLHEITDDGIERAGESE</sequence>
<organism evidence="1 2">
    <name type="scientific">Natrinema versiforme</name>
    <dbReference type="NCBI Taxonomy" id="88724"/>
    <lineage>
        <taxon>Archaea</taxon>
        <taxon>Methanobacteriati</taxon>
        <taxon>Methanobacteriota</taxon>
        <taxon>Stenosarchaea group</taxon>
        <taxon>Halobacteria</taxon>
        <taxon>Halobacteriales</taxon>
        <taxon>Natrialbaceae</taxon>
        <taxon>Natrinema</taxon>
    </lineage>
</organism>
<evidence type="ECO:0000313" key="1">
    <source>
        <dbReference type="EMBL" id="QCS43642.1"/>
    </source>
</evidence>
<dbReference type="InterPro" id="IPR036388">
    <property type="entry name" value="WH-like_DNA-bd_sf"/>
</dbReference>
<dbReference type="KEGG" id="nvr:FEJ81_15265"/>
<gene>
    <name evidence="1" type="ORF">FEJ81_15265</name>
</gene>
<reference evidence="2" key="1">
    <citation type="submission" date="2019-05" db="EMBL/GenBank/DDBJ databases">
        <title>Genome sequence and methylation pattern of the halophilic Archaeon Natrinema versiforme BOL5-4.</title>
        <authorList>
            <person name="DasSarma P."/>
            <person name="Anton B.P."/>
            <person name="DasSarma S.L."/>
            <person name="Martinez F.L."/>
            <person name="Guzman D."/>
            <person name="Roberts R.J."/>
            <person name="DasSarma S."/>
        </authorList>
    </citation>
    <scope>NUCLEOTIDE SEQUENCE [LARGE SCALE GENOMIC DNA]</scope>
    <source>
        <strain evidence="2">BOL5-4</strain>
    </source>
</reference>
<dbReference type="Proteomes" id="UP000302218">
    <property type="component" value="Chromosome"/>
</dbReference>
<evidence type="ECO:0000313" key="2">
    <source>
        <dbReference type="Proteomes" id="UP000302218"/>
    </source>
</evidence>